<reference evidence="3 4" key="1">
    <citation type="submission" date="2023-07" db="EMBL/GenBank/DDBJ databases">
        <title>Genomic Encyclopedia of Type Strains, Phase IV (KMG-IV): sequencing the most valuable type-strain genomes for metagenomic binning, comparative biology and taxonomic classification.</title>
        <authorList>
            <person name="Goeker M."/>
        </authorList>
    </citation>
    <scope>NUCLEOTIDE SEQUENCE [LARGE SCALE GENOMIC DNA]</scope>
    <source>
        <strain evidence="3 4">DSM 16784</strain>
    </source>
</reference>
<evidence type="ECO:0000313" key="4">
    <source>
        <dbReference type="Proteomes" id="UP001230220"/>
    </source>
</evidence>
<accession>A0ABU0DZM9</accession>
<dbReference type="PROSITE" id="PS51464">
    <property type="entry name" value="SIS"/>
    <property type="match status" value="1"/>
</dbReference>
<name>A0ABU0DZM9_9FIRM</name>
<dbReference type="Pfam" id="PF01380">
    <property type="entry name" value="SIS"/>
    <property type="match status" value="1"/>
</dbReference>
<organism evidence="3 4">
    <name type="scientific">Breznakia pachnodae</name>
    <dbReference type="NCBI Taxonomy" id="265178"/>
    <lineage>
        <taxon>Bacteria</taxon>
        <taxon>Bacillati</taxon>
        <taxon>Bacillota</taxon>
        <taxon>Erysipelotrichia</taxon>
        <taxon>Erysipelotrichales</taxon>
        <taxon>Erysipelotrichaceae</taxon>
        <taxon>Breznakia</taxon>
    </lineage>
</organism>
<dbReference type="InterPro" id="IPR046348">
    <property type="entry name" value="SIS_dom_sf"/>
</dbReference>
<dbReference type="CDD" id="cd05008">
    <property type="entry name" value="SIS_GlmS_GlmD_1"/>
    <property type="match status" value="1"/>
</dbReference>
<dbReference type="PANTHER" id="PTHR10937">
    <property type="entry name" value="GLUCOSAMINE--FRUCTOSE-6-PHOSPHATE AMINOTRANSFERASE, ISOMERIZING"/>
    <property type="match status" value="1"/>
</dbReference>
<dbReference type="EMBL" id="JAUSUR010000001">
    <property type="protein sequence ID" value="MDQ0360082.1"/>
    <property type="molecule type" value="Genomic_DNA"/>
</dbReference>
<keyword evidence="1" id="KW-0677">Repeat</keyword>
<dbReference type="RefSeq" id="WP_307405712.1">
    <property type="nucleotide sequence ID" value="NZ_JAUSUR010000001.1"/>
</dbReference>
<feature type="domain" description="SIS" evidence="2">
    <location>
        <begin position="26"/>
        <end position="170"/>
    </location>
</feature>
<protein>
    <submittedName>
        <fullName evidence="3">Glucoselysine-6-phosphate deglycase</fullName>
    </submittedName>
</protein>
<dbReference type="InterPro" id="IPR001347">
    <property type="entry name" value="SIS_dom"/>
</dbReference>
<evidence type="ECO:0000259" key="2">
    <source>
        <dbReference type="PROSITE" id="PS51464"/>
    </source>
</evidence>
<evidence type="ECO:0000313" key="3">
    <source>
        <dbReference type="EMBL" id="MDQ0360082.1"/>
    </source>
</evidence>
<evidence type="ECO:0000256" key="1">
    <source>
        <dbReference type="ARBA" id="ARBA00022737"/>
    </source>
</evidence>
<dbReference type="PANTHER" id="PTHR10937:SF17">
    <property type="entry name" value="GLUCOSAMINE-FRUCTOSE-6-PHOSPHATE AMINOTRANSFERASE"/>
    <property type="match status" value="1"/>
</dbReference>
<keyword evidence="4" id="KW-1185">Reference proteome</keyword>
<gene>
    <name evidence="3" type="ORF">J2S15_000813</name>
</gene>
<dbReference type="Proteomes" id="UP001230220">
    <property type="component" value="Unassembled WGS sequence"/>
</dbReference>
<proteinExistence type="predicted"/>
<dbReference type="InterPro" id="IPR035466">
    <property type="entry name" value="GlmS/AgaS_SIS"/>
</dbReference>
<dbReference type="SUPFAM" id="SSF53697">
    <property type="entry name" value="SIS domain"/>
    <property type="match status" value="1"/>
</dbReference>
<sequence length="357" mass="40624">MKWTMEDYVRQTPSVCLENIKNYKLLIKPLLDIAQDKSISKIILVASGSSNNACYCAKPFLEKVLQMEVKIITPFVYTMYESEIKDDELLIFITQSGLSTNTIDAVKKANDLGYQTICLTANTNADIKEFADIVIDYGVGEELVGYVTKGVTTLILFLMLFAVAYTNDEVYLNDIKKAIKHNEDMIEKTLQFIEKHYKKFTSMQNCYVCACGSNVGTAMESALKIGETIHVPSFHYEIEEYIHGPNLQLAPSYSILFYDNQDQASERLYNIYKATREVSDSCYMISSNSEYTNDENILVIENDVCSEVKVLIYIVFPQLLSGVISKDTNSNLQHPLMKKFKQIVSSKTENFINYDED</sequence>
<comment type="caution">
    <text evidence="3">The sequence shown here is derived from an EMBL/GenBank/DDBJ whole genome shotgun (WGS) entry which is preliminary data.</text>
</comment>
<dbReference type="Gene3D" id="3.40.50.10490">
    <property type="entry name" value="Glucose-6-phosphate isomerase like protein, domain 1"/>
    <property type="match status" value="2"/>
</dbReference>